<feature type="transmembrane region" description="Helical" evidence="1">
    <location>
        <begin position="15"/>
        <end position="38"/>
    </location>
</feature>
<keyword evidence="3" id="KW-1185">Reference proteome</keyword>
<gene>
    <name evidence="2" type="ORF">JCM17846_07510</name>
</gene>
<dbReference type="EMBL" id="BKCN01000002">
    <property type="protein sequence ID" value="GER03069.1"/>
    <property type="molecule type" value="Genomic_DNA"/>
</dbReference>
<accession>A0A5A7N7L3</accession>
<feature type="transmembrane region" description="Helical" evidence="1">
    <location>
        <begin position="59"/>
        <end position="82"/>
    </location>
</feature>
<keyword evidence="1" id="KW-0472">Membrane</keyword>
<dbReference type="InterPro" id="IPR013879">
    <property type="entry name" value="DUF1761"/>
</dbReference>
<keyword evidence="1" id="KW-1133">Transmembrane helix</keyword>
<organism evidence="2 3">
    <name type="scientific">Iodidimonas nitroreducens</name>
    <dbReference type="NCBI Taxonomy" id="1236968"/>
    <lineage>
        <taxon>Bacteria</taxon>
        <taxon>Pseudomonadati</taxon>
        <taxon>Pseudomonadota</taxon>
        <taxon>Alphaproteobacteria</taxon>
        <taxon>Iodidimonadales</taxon>
        <taxon>Iodidimonadaceae</taxon>
        <taxon>Iodidimonas</taxon>
    </lineage>
</organism>
<comment type="caution">
    <text evidence="2">The sequence shown here is derived from an EMBL/GenBank/DDBJ whole genome shotgun (WGS) entry which is preliminary data.</text>
</comment>
<evidence type="ECO:0000313" key="2">
    <source>
        <dbReference type="EMBL" id="GER03069.1"/>
    </source>
</evidence>
<protein>
    <submittedName>
        <fullName evidence="2">Uncharacterized protein</fullName>
    </submittedName>
</protein>
<dbReference type="Proteomes" id="UP000324996">
    <property type="component" value="Unassembled WGS sequence"/>
</dbReference>
<reference evidence="2 3" key="1">
    <citation type="submission" date="2019-09" db="EMBL/GenBank/DDBJ databases">
        <title>NBRP : Genome information of microbial organism related human and environment.</title>
        <authorList>
            <person name="Hattori M."/>
            <person name="Oshima K."/>
            <person name="Inaba H."/>
            <person name="Suda W."/>
            <person name="Sakamoto M."/>
            <person name="Iino T."/>
            <person name="Kitahara M."/>
            <person name="Oshida Y."/>
            <person name="Iida T."/>
            <person name="Kudo T."/>
            <person name="Itoh T."/>
            <person name="Ohkuma M."/>
        </authorList>
    </citation>
    <scope>NUCLEOTIDE SEQUENCE [LARGE SCALE GENOMIC DNA]</scope>
    <source>
        <strain evidence="2 3">Q-1</strain>
    </source>
</reference>
<evidence type="ECO:0000256" key="1">
    <source>
        <dbReference type="SAM" id="Phobius"/>
    </source>
</evidence>
<name>A0A5A7N7L3_9PROT</name>
<evidence type="ECO:0000313" key="3">
    <source>
        <dbReference type="Proteomes" id="UP000324996"/>
    </source>
</evidence>
<dbReference type="Pfam" id="PF08570">
    <property type="entry name" value="DUF1761"/>
    <property type="match status" value="1"/>
</dbReference>
<sequence length="131" mass="14618">MQVGASIMILFQLNYPAIAIAAIIYMGVAAMWYSPLALGRRWMDENRFGAEDIEQRGMFPALLYAFLAALILALGLALLAHLLGITHWFMGALMGLFVSLMISVPAALPVYVFENRSIRLFASMKACRCWR</sequence>
<feature type="transmembrane region" description="Helical" evidence="1">
    <location>
        <begin position="88"/>
        <end position="113"/>
    </location>
</feature>
<proteinExistence type="predicted"/>
<keyword evidence="1" id="KW-0812">Transmembrane</keyword>
<dbReference type="AlphaFoldDB" id="A0A5A7N7L3"/>